<evidence type="ECO:0000259" key="9">
    <source>
        <dbReference type="PROSITE" id="PS51767"/>
    </source>
</evidence>
<protein>
    <submittedName>
        <fullName evidence="10">Secreted aspartic proteinase</fullName>
    </submittedName>
</protein>
<organism evidence="10 12">
    <name type="scientific">Metarhizium rileyi (strain RCEF 4871)</name>
    <name type="common">Nomuraea rileyi</name>
    <dbReference type="NCBI Taxonomy" id="1649241"/>
    <lineage>
        <taxon>Eukaryota</taxon>
        <taxon>Fungi</taxon>
        <taxon>Dikarya</taxon>
        <taxon>Ascomycota</taxon>
        <taxon>Pezizomycotina</taxon>
        <taxon>Sordariomycetes</taxon>
        <taxon>Hypocreomycetidae</taxon>
        <taxon>Hypocreales</taxon>
        <taxon>Clavicipitaceae</taxon>
        <taxon>Metarhizium</taxon>
    </lineage>
</organism>
<evidence type="ECO:0000256" key="1">
    <source>
        <dbReference type="ARBA" id="ARBA00007447"/>
    </source>
</evidence>
<proteinExistence type="inferred from homology"/>
<keyword evidence="4" id="KW-0064">Aspartyl protease</keyword>
<feature type="signal peptide" evidence="8">
    <location>
        <begin position="1"/>
        <end position="19"/>
    </location>
</feature>
<dbReference type="InterPro" id="IPR033121">
    <property type="entry name" value="PEPTIDASE_A1"/>
</dbReference>
<feature type="domain" description="Peptidase A1" evidence="9">
    <location>
        <begin position="136"/>
        <end position="454"/>
    </location>
</feature>
<dbReference type="OMA" id="CEAVGFY"/>
<keyword evidence="12" id="KW-1185">Reference proteome</keyword>
<dbReference type="PRINTS" id="PR00792">
    <property type="entry name" value="PEPSIN"/>
</dbReference>
<evidence type="ECO:0000313" key="13">
    <source>
        <dbReference type="Proteomes" id="UP000317257"/>
    </source>
</evidence>
<dbReference type="EMBL" id="SBHS01000059">
    <property type="protein sequence ID" value="TWU70864.1"/>
    <property type="molecule type" value="Genomic_DNA"/>
</dbReference>
<accession>A0A167CAR7</accession>
<evidence type="ECO:0000256" key="5">
    <source>
        <dbReference type="ARBA" id="ARBA00022801"/>
    </source>
</evidence>
<evidence type="ECO:0000256" key="4">
    <source>
        <dbReference type="ARBA" id="ARBA00022750"/>
    </source>
</evidence>
<feature type="region of interest" description="Disordered" evidence="7">
    <location>
        <begin position="62"/>
        <end position="101"/>
    </location>
</feature>
<dbReference type="InterPro" id="IPR021109">
    <property type="entry name" value="Peptidase_aspartic_dom_sf"/>
</dbReference>
<feature type="active site" evidence="6">
    <location>
        <position position="348"/>
    </location>
</feature>
<dbReference type="EMBL" id="AZHC01000017">
    <property type="protein sequence ID" value="OAA40976.1"/>
    <property type="molecule type" value="Genomic_DNA"/>
</dbReference>
<dbReference type="Proteomes" id="UP000317257">
    <property type="component" value="Unassembled WGS sequence"/>
</dbReference>
<name>A0A167CAR7_METRR</name>
<evidence type="ECO:0000256" key="8">
    <source>
        <dbReference type="SAM" id="SignalP"/>
    </source>
</evidence>
<accession>A0A5C6G0E3</accession>
<dbReference type="InterPro" id="IPR001461">
    <property type="entry name" value="Aspartic_peptidase_A1"/>
</dbReference>
<dbReference type="PANTHER" id="PTHR47966:SF65">
    <property type="entry name" value="ASPARTIC-TYPE ENDOPEPTIDASE"/>
    <property type="match status" value="1"/>
</dbReference>
<keyword evidence="2" id="KW-0645">Protease</keyword>
<reference evidence="13" key="2">
    <citation type="submission" date="2018-12" db="EMBL/GenBank/DDBJ databases">
        <title>The complete genome of Metarhizium rileyi, a key fungal pathogen of Lepidoptera.</title>
        <authorList>
            <person name="Binneck E."/>
            <person name="Lastra C.C.L."/>
            <person name="Sosa-Gomez D.R."/>
        </authorList>
    </citation>
    <scope>NUCLEOTIDE SEQUENCE [LARGE SCALE GENOMIC DNA]</scope>
    <source>
        <strain evidence="13">Cep018-CH2</strain>
    </source>
</reference>
<evidence type="ECO:0000313" key="10">
    <source>
        <dbReference type="EMBL" id="OAA40976.1"/>
    </source>
</evidence>
<evidence type="ECO:0000313" key="12">
    <source>
        <dbReference type="Proteomes" id="UP000243498"/>
    </source>
</evidence>
<sequence length="532" mass="56762">MKSFLLTTIVLSYSFPVNGWPQLRNGLSFSRDELQAEDIIADVTSRGLPDVDETLSWGTLPVPQLTRPEAAGNQQATKSGEVPGFKPSQQGDVKRELSGGGISPGLMTLPVLHFERPSLDKRGLEVKLENRSDVAYYVQLSIGNPAQKVLAQLDTGSFELWVNPDCRNLSFGDKQFCREVGIYDPSASSSSKISRLGKELRYGIGSANVTYVVDDIALGSSEQMKQVQFGVARSTKDQFSGILGLGHGSGVNTGYKNFVDQLADQKVTKSKAYSVALGSKSDKSGVVVFGGVDTGKFSGRLAALPLIPGNKSPDGVTRFWVNMTSMQHTSAAGETTDLTTKTLPVFIDSGATLTLLPAALANATARSIGARALSKEGFYMMNCGLAKSNGTINFNFNGVSIRVPYREIIREVPTSPPSCYLGIMPSQSFTLLGDTFMRSAYVVFDISNNMTYLAPYANCGSNTQLIDASTNMKSIVGACSAQQGSEISQLVDDPEGVINANDNNGNGAGSAGISWRCLSTLAIGALTLQAWL</sequence>
<dbReference type="Gene3D" id="2.40.70.10">
    <property type="entry name" value="Acid Proteases"/>
    <property type="match status" value="2"/>
</dbReference>
<comment type="similarity">
    <text evidence="1">Belongs to the peptidase A1 family.</text>
</comment>
<dbReference type="SUPFAM" id="SSF50630">
    <property type="entry name" value="Acid proteases"/>
    <property type="match status" value="1"/>
</dbReference>
<dbReference type="Proteomes" id="UP000243498">
    <property type="component" value="Unassembled WGS sequence"/>
</dbReference>
<dbReference type="GO" id="GO:0006508">
    <property type="term" value="P:proteolysis"/>
    <property type="evidence" value="ECO:0007669"/>
    <property type="project" value="UniProtKB-KW"/>
</dbReference>
<dbReference type="PROSITE" id="PS51767">
    <property type="entry name" value="PEPTIDASE_A1"/>
    <property type="match status" value="1"/>
</dbReference>
<feature type="active site" evidence="6">
    <location>
        <position position="154"/>
    </location>
</feature>
<dbReference type="STRING" id="1081105.A0A167CAR7"/>
<dbReference type="PANTHER" id="PTHR47966">
    <property type="entry name" value="BETA-SITE APP-CLEAVING ENZYME, ISOFORM A-RELATED"/>
    <property type="match status" value="1"/>
</dbReference>
<feature type="chain" id="PRO_5007884632" evidence="8">
    <location>
        <begin position="20"/>
        <end position="532"/>
    </location>
</feature>
<keyword evidence="5" id="KW-0378">Hydrolase</keyword>
<dbReference type="OrthoDB" id="771136at2759"/>
<evidence type="ECO:0000313" key="11">
    <source>
        <dbReference type="EMBL" id="TWU70864.1"/>
    </source>
</evidence>
<evidence type="ECO:0000256" key="3">
    <source>
        <dbReference type="ARBA" id="ARBA00022729"/>
    </source>
</evidence>
<dbReference type="CDD" id="cd05474">
    <property type="entry name" value="SAP_like"/>
    <property type="match status" value="1"/>
</dbReference>
<keyword evidence="3 8" id="KW-0732">Signal</keyword>
<dbReference type="Pfam" id="PF00026">
    <property type="entry name" value="Asp"/>
    <property type="match status" value="1"/>
</dbReference>
<evidence type="ECO:0000256" key="7">
    <source>
        <dbReference type="SAM" id="MobiDB-lite"/>
    </source>
</evidence>
<evidence type="ECO:0000256" key="6">
    <source>
        <dbReference type="PIRSR" id="PIRSR601461-1"/>
    </source>
</evidence>
<reference evidence="10 12" key="1">
    <citation type="journal article" date="2016" name="Genome Biol. Evol.">
        <title>Divergent and convergent evolution of fungal pathogenicity.</title>
        <authorList>
            <person name="Shang Y."/>
            <person name="Xiao G."/>
            <person name="Zheng P."/>
            <person name="Cen K."/>
            <person name="Zhan S."/>
            <person name="Wang C."/>
        </authorList>
    </citation>
    <scope>NUCLEOTIDE SEQUENCE [LARGE SCALE GENOMIC DNA]</scope>
    <source>
        <strain evidence="10 12">RCEF 4871</strain>
    </source>
</reference>
<gene>
    <name evidence="11" type="ORF">ED733_001277</name>
    <name evidence="10" type="ORF">NOR_05558</name>
</gene>
<dbReference type="InterPro" id="IPR033876">
    <property type="entry name" value="SAP-like"/>
</dbReference>
<evidence type="ECO:0000256" key="2">
    <source>
        <dbReference type="ARBA" id="ARBA00022670"/>
    </source>
</evidence>
<dbReference type="GO" id="GO:0004190">
    <property type="term" value="F:aspartic-type endopeptidase activity"/>
    <property type="evidence" value="ECO:0007669"/>
    <property type="project" value="UniProtKB-KW"/>
</dbReference>
<comment type="caution">
    <text evidence="10">The sequence shown here is derived from an EMBL/GenBank/DDBJ whole genome shotgun (WGS) entry which is preliminary data.</text>
</comment>
<dbReference type="AlphaFoldDB" id="A0A167CAR7"/>
<reference evidence="11" key="3">
    <citation type="journal article" date="2019" name="Microbiol. Resour. Announc.">
        <title>Genome Sequence of Metarhizium rileyi, a Microbial Control Agent for Lepidoptera.</title>
        <authorList>
            <person name="Binneck E."/>
            <person name="Lastra C.C.L."/>
            <person name="Sosa-Gomez D.R."/>
        </authorList>
    </citation>
    <scope>NUCLEOTIDE SEQUENCE</scope>
    <source>
        <strain evidence="11">Cep018-CH2</strain>
    </source>
</reference>